<sequence length="143" mass="15685">MLIDTGDGVISYELDGAEALVDAEVSHETFDDGLDDHWLRSRSPIRSAAPRRGSITVNAASRRSGHLWVMRLRAGWPDLGAGRPGDSEPAAEHRCAAELRRPDVDVLRCERWRGHTTDPDSAEHVCGLVGWLDSPLARPTPTL</sequence>
<protein>
    <submittedName>
        <fullName evidence="1">Uncharacterized protein</fullName>
    </submittedName>
</protein>
<dbReference type="EMBL" id="SMKE01000130">
    <property type="protein sequence ID" value="TDC00018.1"/>
    <property type="molecule type" value="Genomic_DNA"/>
</dbReference>
<reference evidence="1 2" key="1">
    <citation type="submission" date="2019-02" db="EMBL/GenBank/DDBJ databases">
        <title>Draft genome sequences of novel Actinobacteria.</title>
        <authorList>
            <person name="Sahin N."/>
            <person name="Ay H."/>
            <person name="Saygin H."/>
        </authorList>
    </citation>
    <scope>NUCLEOTIDE SEQUENCE [LARGE SCALE GENOMIC DNA]</scope>
    <source>
        <strain evidence="1 2">JCM 30529</strain>
    </source>
</reference>
<evidence type="ECO:0000313" key="2">
    <source>
        <dbReference type="Proteomes" id="UP000295626"/>
    </source>
</evidence>
<proteinExistence type="predicted"/>
<name>A0ABY2DJ68_9ACTN</name>
<comment type="caution">
    <text evidence="1">The sequence shown here is derived from an EMBL/GenBank/DDBJ whole genome shotgun (WGS) entry which is preliminary data.</text>
</comment>
<keyword evidence="2" id="KW-1185">Reference proteome</keyword>
<gene>
    <name evidence="1" type="ORF">E1091_05735</name>
</gene>
<organism evidence="1 2">
    <name type="scientific">Micromonospora fluostatini</name>
    <dbReference type="NCBI Taxonomy" id="1629071"/>
    <lineage>
        <taxon>Bacteria</taxon>
        <taxon>Bacillati</taxon>
        <taxon>Actinomycetota</taxon>
        <taxon>Actinomycetes</taxon>
        <taxon>Micromonosporales</taxon>
        <taxon>Micromonosporaceae</taxon>
        <taxon>Micromonospora</taxon>
    </lineage>
</organism>
<dbReference type="Proteomes" id="UP000295626">
    <property type="component" value="Unassembled WGS sequence"/>
</dbReference>
<evidence type="ECO:0000313" key="1">
    <source>
        <dbReference type="EMBL" id="TDC00018.1"/>
    </source>
</evidence>
<accession>A0ABY2DJ68</accession>